<reference evidence="1 2" key="1">
    <citation type="journal article" date="2023" name="Arcadia Sci">
        <title>De novo assembly of a long-read Amblyomma americanum tick genome.</title>
        <authorList>
            <person name="Chou S."/>
            <person name="Poskanzer K.E."/>
            <person name="Rollins M."/>
            <person name="Thuy-Boun P.S."/>
        </authorList>
    </citation>
    <scope>NUCLEOTIDE SEQUENCE [LARGE SCALE GENOMIC DNA]</scope>
    <source>
        <strain evidence="1">F_SG_1</strain>
        <tissue evidence="1">Salivary glands</tissue>
    </source>
</reference>
<comment type="caution">
    <text evidence="1">The sequence shown here is derived from an EMBL/GenBank/DDBJ whole genome shotgun (WGS) entry which is preliminary data.</text>
</comment>
<dbReference type="EMBL" id="JARKHS020029930">
    <property type="protein sequence ID" value="KAK8762619.1"/>
    <property type="molecule type" value="Genomic_DNA"/>
</dbReference>
<dbReference type="Proteomes" id="UP001321473">
    <property type="component" value="Unassembled WGS sequence"/>
</dbReference>
<organism evidence="1 2">
    <name type="scientific">Amblyomma americanum</name>
    <name type="common">Lone star tick</name>
    <dbReference type="NCBI Taxonomy" id="6943"/>
    <lineage>
        <taxon>Eukaryota</taxon>
        <taxon>Metazoa</taxon>
        <taxon>Ecdysozoa</taxon>
        <taxon>Arthropoda</taxon>
        <taxon>Chelicerata</taxon>
        <taxon>Arachnida</taxon>
        <taxon>Acari</taxon>
        <taxon>Parasitiformes</taxon>
        <taxon>Ixodida</taxon>
        <taxon>Ixodoidea</taxon>
        <taxon>Ixodidae</taxon>
        <taxon>Amblyomminae</taxon>
        <taxon>Amblyomma</taxon>
    </lineage>
</organism>
<gene>
    <name evidence="1" type="ORF">V5799_026115</name>
</gene>
<proteinExistence type="predicted"/>
<dbReference type="AlphaFoldDB" id="A0AAQ4DJH9"/>
<protein>
    <submittedName>
        <fullName evidence="1">Uncharacterized protein</fullName>
    </submittedName>
</protein>
<evidence type="ECO:0000313" key="2">
    <source>
        <dbReference type="Proteomes" id="UP001321473"/>
    </source>
</evidence>
<sequence>MVVGVTRISGTGYPAALSPVLPTAQPYISPVIARAVQRDGSLVLRTRKAWSSVSPGYPAQRQRLTVGYKRRFLPLGPHLAAVTITASIM</sequence>
<keyword evidence="2" id="KW-1185">Reference proteome</keyword>
<name>A0AAQ4DJH9_AMBAM</name>
<evidence type="ECO:0000313" key="1">
    <source>
        <dbReference type="EMBL" id="KAK8762619.1"/>
    </source>
</evidence>
<accession>A0AAQ4DJH9</accession>